<keyword evidence="1" id="KW-0732">Signal</keyword>
<comment type="caution">
    <text evidence="2">The sequence shown here is derived from an EMBL/GenBank/DDBJ whole genome shotgun (WGS) entry which is preliminary data.</text>
</comment>
<evidence type="ECO:0000256" key="1">
    <source>
        <dbReference type="SAM" id="SignalP"/>
    </source>
</evidence>
<sequence>MTTITNLLTLLAAVPTPTTTVIPTSSTEPIRVGECGQVDVFYTGFPPYHPLVGAQGWDMDRVAIGLRNDTVGLVEAGYNVHVVWAGPEVSITTLEERLDQKHVEFDLLGIGQGMRGAKLPIVIERFEDLIDMYKRRRPETPIVFNYNPESFLWSVEHRIPMREDCHGLKKYGQLYGYEEICDDRCTQTEKKVRASKASHDEL</sequence>
<feature type="signal peptide" evidence="1">
    <location>
        <begin position="1"/>
        <end position="20"/>
    </location>
</feature>
<evidence type="ECO:0000313" key="3">
    <source>
        <dbReference type="Proteomes" id="UP001148614"/>
    </source>
</evidence>
<name>A0A9W8TSL0_9PEZI</name>
<accession>A0A9W8TSL0</accession>
<evidence type="ECO:0000313" key="2">
    <source>
        <dbReference type="EMBL" id="KAJ3580481.1"/>
    </source>
</evidence>
<organism evidence="2 3">
    <name type="scientific">Xylaria arbuscula</name>
    <dbReference type="NCBI Taxonomy" id="114810"/>
    <lineage>
        <taxon>Eukaryota</taxon>
        <taxon>Fungi</taxon>
        <taxon>Dikarya</taxon>
        <taxon>Ascomycota</taxon>
        <taxon>Pezizomycotina</taxon>
        <taxon>Sordariomycetes</taxon>
        <taxon>Xylariomycetidae</taxon>
        <taxon>Xylariales</taxon>
        <taxon>Xylariaceae</taxon>
        <taxon>Xylaria</taxon>
    </lineage>
</organism>
<dbReference type="EMBL" id="JANPWZ010000004">
    <property type="protein sequence ID" value="KAJ3580481.1"/>
    <property type="molecule type" value="Genomic_DNA"/>
</dbReference>
<keyword evidence="3" id="KW-1185">Reference proteome</keyword>
<gene>
    <name evidence="2" type="ORF">NPX13_g71</name>
</gene>
<proteinExistence type="predicted"/>
<dbReference type="VEuPathDB" id="FungiDB:F4678DRAFT_477912"/>
<feature type="chain" id="PRO_5040955253" evidence="1">
    <location>
        <begin position="21"/>
        <end position="202"/>
    </location>
</feature>
<protein>
    <submittedName>
        <fullName evidence="2">Uncharacterized protein</fullName>
    </submittedName>
</protein>
<dbReference type="Proteomes" id="UP001148614">
    <property type="component" value="Unassembled WGS sequence"/>
</dbReference>
<reference evidence="2" key="1">
    <citation type="submission" date="2022-07" db="EMBL/GenBank/DDBJ databases">
        <title>Genome Sequence of Xylaria arbuscula.</title>
        <authorList>
            <person name="Buettner E."/>
        </authorList>
    </citation>
    <scope>NUCLEOTIDE SEQUENCE</scope>
    <source>
        <strain evidence="2">VT107</strain>
    </source>
</reference>
<dbReference type="AlphaFoldDB" id="A0A9W8TSL0"/>